<feature type="transmembrane region" description="Helical" evidence="6">
    <location>
        <begin position="41"/>
        <end position="65"/>
    </location>
</feature>
<feature type="transmembrane region" description="Helical" evidence="6">
    <location>
        <begin position="450"/>
        <end position="470"/>
    </location>
</feature>
<keyword evidence="8" id="KW-1185">Reference proteome</keyword>
<feature type="compositionally biased region" description="Basic and acidic residues" evidence="5">
    <location>
        <begin position="1"/>
        <end position="27"/>
    </location>
</feature>
<evidence type="ECO:0000313" key="7">
    <source>
        <dbReference type="EMBL" id="CAJ0569913.1"/>
    </source>
</evidence>
<feature type="transmembrane region" description="Helical" evidence="6">
    <location>
        <begin position="111"/>
        <end position="130"/>
    </location>
</feature>
<evidence type="ECO:0000256" key="6">
    <source>
        <dbReference type="SAM" id="Phobius"/>
    </source>
</evidence>
<feature type="transmembrane region" description="Helical" evidence="6">
    <location>
        <begin position="177"/>
        <end position="197"/>
    </location>
</feature>
<dbReference type="AlphaFoldDB" id="A0AA36CJW6"/>
<proteinExistence type="predicted"/>
<evidence type="ECO:0000256" key="3">
    <source>
        <dbReference type="ARBA" id="ARBA00022989"/>
    </source>
</evidence>
<feature type="region of interest" description="Disordered" evidence="5">
    <location>
        <begin position="1"/>
        <end position="32"/>
    </location>
</feature>
<dbReference type="GO" id="GO:0005765">
    <property type="term" value="C:lysosomal membrane"/>
    <property type="evidence" value="ECO:0007669"/>
    <property type="project" value="TreeGrafter"/>
</dbReference>
<feature type="transmembrane region" description="Helical" evidence="6">
    <location>
        <begin position="414"/>
        <end position="438"/>
    </location>
</feature>
<dbReference type="EMBL" id="CATQJA010002195">
    <property type="protein sequence ID" value="CAJ0569913.1"/>
    <property type="molecule type" value="Genomic_DNA"/>
</dbReference>
<feature type="transmembrane region" description="Helical" evidence="6">
    <location>
        <begin position="358"/>
        <end position="377"/>
    </location>
</feature>
<dbReference type="PANTHER" id="PTHR23510">
    <property type="entry name" value="INNER MEMBRANE TRANSPORT PROTEIN YAJR"/>
    <property type="match status" value="1"/>
</dbReference>
<feature type="transmembrane region" description="Helical" evidence="6">
    <location>
        <begin position="482"/>
        <end position="500"/>
    </location>
</feature>
<dbReference type="PANTHER" id="PTHR23510:SF25">
    <property type="entry name" value="MFS DOMAIN-CONTAINING PROTEIN"/>
    <property type="match status" value="1"/>
</dbReference>
<dbReference type="InterPro" id="IPR036259">
    <property type="entry name" value="MFS_trans_sf"/>
</dbReference>
<dbReference type="InterPro" id="IPR051068">
    <property type="entry name" value="MFS_Domain-Containing_Protein"/>
</dbReference>
<protein>
    <submittedName>
        <fullName evidence="7">Uncharacterized protein</fullName>
    </submittedName>
</protein>
<feature type="non-terminal residue" evidence="7">
    <location>
        <position position="504"/>
    </location>
</feature>
<dbReference type="SUPFAM" id="SSF103473">
    <property type="entry name" value="MFS general substrate transporter"/>
    <property type="match status" value="1"/>
</dbReference>
<evidence type="ECO:0000313" key="8">
    <source>
        <dbReference type="Proteomes" id="UP001177023"/>
    </source>
</evidence>
<reference evidence="7" key="1">
    <citation type="submission" date="2023-06" db="EMBL/GenBank/DDBJ databases">
        <authorList>
            <person name="Delattre M."/>
        </authorList>
    </citation>
    <scope>NUCLEOTIDE SEQUENCE</scope>
    <source>
        <strain evidence="7">AF72</strain>
    </source>
</reference>
<dbReference type="Gene3D" id="1.20.1250.20">
    <property type="entry name" value="MFS general substrate transporter like domains"/>
    <property type="match status" value="1"/>
</dbReference>
<accession>A0AA36CJW6</accession>
<evidence type="ECO:0000256" key="5">
    <source>
        <dbReference type="SAM" id="MobiDB-lite"/>
    </source>
</evidence>
<feature type="transmembrane region" description="Helical" evidence="6">
    <location>
        <begin position="77"/>
        <end position="99"/>
    </location>
</feature>
<feature type="transmembrane region" description="Helical" evidence="6">
    <location>
        <begin position="217"/>
        <end position="236"/>
    </location>
</feature>
<evidence type="ECO:0000256" key="2">
    <source>
        <dbReference type="ARBA" id="ARBA00022692"/>
    </source>
</evidence>
<gene>
    <name evidence="7" type="ORF">MSPICULIGERA_LOCUS8368</name>
</gene>
<keyword evidence="2 6" id="KW-0812">Transmembrane</keyword>
<dbReference type="Proteomes" id="UP001177023">
    <property type="component" value="Unassembled WGS sequence"/>
</dbReference>
<comment type="caution">
    <text evidence="7">The sequence shown here is derived from an EMBL/GenBank/DDBJ whole genome shotgun (WGS) entry which is preliminary data.</text>
</comment>
<comment type="subcellular location">
    <subcellularLocation>
        <location evidence="1">Membrane</location>
        <topology evidence="1">Multi-pass membrane protein</topology>
    </subcellularLocation>
</comment>
<keyword evidence="3 6" id="KW-1133">Transmembrane helix</keyword>
<evidence type="ECO:0000256" key="4">
    <source>
        <dbReference type="ARBA" id="ARBA00023136"/>
    </source>
</evidence>
<keyword evidence="4 6" id="KW-0472">Membrane</keyword>
<sequence>MRVEIHPADFRHKSFDDEDDSSSHHSEPVNSRKPKTEWHKVYVGALLIFLANLEKNVLALADWLYMKQLDPEVNPDYFGAVLGVARIGHAVATIGFSYWRSETKTTKNGLLLGRVCDLVALILYCGVEFFGSWKRYVLMTVYFLVYSMGLGSIINLRTYIVDCSIPEDRSSAFALRTLANVAAMLLAPVMQLFFASIEYPGITLGHESLRLHLFSGPLLVTLATNVFATVLIIFCYSEPASLGPTKVKESKPEMRMTSSETALRSVPSYSMTSRLWGFITKPNFSWHLISVICLAKVAVYASNSTILVVHAPYCQVGFGWSSAETVVELTNAKIYVGIVSVAITIFFFKMGKRIGDNWVLLVCAVLGLAYYVVTYPIPGLLSHSTTPLYNETTRGGCNETEYAWCGAPVGNPTVWVYSSVIMLVIVVQIALVASDAVFSNLLEKIDQSMMQGLLVVLSDAVQTFASMYSADLFTRFGLGPLWILNLVLAAGVLVISLLYFRRFR</sequence>
<organism evidence="7 8">
    <name type="scientific">Mesorhabditis spiculigera</name>
    <dbReference type="NCBI Taxonomy" id="96644"/>
    <lineage>
        <taxon>Eukaryota</taxon>
        <taxon>Metazoa</taxon>
        <taxon>Ecdysozoa</taxon>
        <taxon>Nematoda</taxon>
        <taxon>Chromadorea</taxon>
        <taxon>Rhabditida</taxon>
        <taxon>Rhabditina</taxon>
        <taxon>Rhabditomorpha</taxon>
        <taxon>Rhabditoidea</taxon>
        <taxon>Rhabditidae</taxon>
        <taxon>Mesorhabditinae</taxon>
        <taxon>Mesorhabditis</taxon>
    </lineage>
</organism>
<evidence type="ECO:0000256" key="1">
    <source>
        <dbReference type="ARBA" id="ARBA00004141"/>
    </source>
</evidence>
<feature type="transmembrane region" description="Helical" evidence="6">
    <location>
        <begin position="334"/>
        <end position="351"/>
    </location>
</feature>
<name>A0AA36CJW6_9BILA</name>
<feature type="transmembrane region" description="Helical" evidence="6">
    <location>
        <begin position="284"/>
        <end position="302"/>
    </location>
</feature>
<feature type="transmembrane region" description="Helical" evidence="6">
    <location>
        <begin position="136"/>
        <end position="156"/>
    </location>
</feature>